<dbReference type="InterPro" id="IPR007197">
    <property type="entry name" value="rSAM"/>
</dbReference>
<dbReference type="GO" id="GO:0005737">
    <property type="term" value="C:cytoplasm"/>
    <property type="evidence" value="ECO:0007669"/>
    <property type="project" value="UniProtKB-SubCell"/>
</dbReference>
<evidence type="ECO:0000256" key="5">
    <source>
        <dbReference type="ARBA" id="ARBA00022603"/>
    </source>
</evidence>
<dbReference type="PROSITE" id="PS51918">
    <property type="entry name" value="RADICAL_SAM"/>
    <property type="match status" value="1"/>
</dbReference>
<feature type="domain" description="Radical SAM core" evidence="13">
    <location>
        <begin position="97"/>
        <end position="327"/>
    </location>
</feature>
<dbReference type="Pfam" id="PF21016">
    <property type="entry name" value="RlmN_N"/>
    <property type="match status" value="1"/>
</dbReference>
<protein>
    <recommendedName>
        <fullName evidence="12">Probable dual-specificity RNA methyltransferase RlmN</fullName>
        <ecNumber evidence="12">2.1.1.192</ecNumber>
    </recommendedName>
    <alternativeName>
        <fullName evidence="12">23S rRNA (adenine(2503)-C(2))-methyltransferase</fullName>
    </alternativeName>
    <alternativeName>
        <fullName evidence="12">23S rRNA m2A2503 methyltransferase</fullName>
    </alternativeName>
    <alternativeName>
        <fullName evidence="12">Ribosomal RNA large subunit methyltransferase N</fullName>
    </alternativeName>
    <alternativeName>
        <fullName evidence="12">tRNA (adenine(37)-C(2))-methyltransferase</fullName>
    </alternativeName>
    <alternativeName>
        <fullName evidence="12">tRNA m2A37 methyltransferase</fullName>
    </alternativeName>
</protein>
<gene>
    <name evidence="12 14" type="primary">rlmN</name>
    <name evidence="14" type="ORF">GFC01_14980</name>
</gene>
<feature type="binding site" evidence="12">
    <location>
        <position position="289"/>
    </location>
    <ligand>
        <name>S-adenosyl-L-methionine</name>
        <dbReference type="ChEBI" id="CHEBI:59789"/>
    </ligand>
</feature>
<keyword evidence="10 12" id="KW-0408">Iron</keyword>
<name>A0A6N7IUF8_9FIRM</name>
<dbReference type="GO" id="GO:0046872">
    <property type="term" value="F:metal ion binding"/>
    <property type="evidence" value="ECO:0007669"/>
    <property type="project" value="UniProtKB-KW"/>
</dbReference>
<evidence type="ECO:0000256" key="6">
    <source>
        <dbReference type="ARBA" id="ARBA00022679"/>
    </source>
</evidence>
<evidence type="ECO:0000256" key="1">
    <source>
        <dbReference type="ARBA" id="ARBA00004496"/>
    </source>
</evidence>
<dbReference type="PIRSF" id="PIRSF006004">
    <property type="entry name" value="CHP00048"/>
    <property type="match status" value="1"/>
</dbReference>
<dbReference type="PANTHER" id="PTHR30544:SF5">
    <property type="entry name" value="RADICAL SAM CORE DOMAIN-CONTAINING PROTEIN"/>
    <property type="match status" value="1"/>
</dbReference>
<keyword evidence="11 12" id="KW-0411">Iron-sulfur</keyword>
<comment type="subcellular location">
    <subcellularLocation>
        <location evidence="1 12">Cytoplasm</location>
    </subcellularLocation>
</comment>
<dbReference type="EC" id="2.1.1.192" evidence="12"/>
<evidence type="ECO:0000256" key="9">
    <source>
        <dbReference type="ARBA" id="ARBA00022723"/>
    </source>
</evidence>
<dbReference type="InterPro" id="IPR058240">
    <property type="entry name" value="rSAM_sf"/>
</dbReference>
<dbReference type="Proteomes" id="UP000441717">
    <property type="component" value="Unassembled WGS sequence"/>
</dbReference>
<evidence type="ECO:0000256" key="12">
    <source>
        <dbReference type="HAMAP-Rule" id="MF_01849"/>
    </source>
</evidence>
<evidence type="ECO:0000313" key="15">
    <source>
        <dbReference type="Proteomes" id="UP000441717"/>
    </source>
</evidence>
<dbReference type="SFLD" id="SFLDS00029">
    <property type="entry name" value="Radical_SAM"/>
    <property type="match status" value="1"/>
</dbReference>
<keyword evidence="7 12" id="KW-0949">S-adenosyl-L-methionine</keyword>
<evidence type="ECO:0000256" key="3">
    <source>
        <dbReference type="ARBA" id="ARBA00022490"/>
    </source>
</evidence>
<dbReference type="Gene3D" id="3.20.20.70">
    <property type="entry name" value="Aldolase class I"/>
    <property type="match status" value="1"/>
</dbReference>
<evidence type="ECO:0000256" key="4">
    <source>
        <dbReference type="ARBA" id="ARBA00022552"/>
    </source>
</evidence>
<dbReference type="InterPro" id="IPR027492">
    <property type="entry name" value="RNA_MTrfase_RlmN"/>
</dbReference>
<evidence type="ECO:0000256" key="7">
    <source>
        <dbReference type="ARBA" id="ARBA00022691"/>
    </source>
</evidence>
<dbReference type="GO" id="GO:0030488">
    <property type="term" value="P:tRNA methylation"/>
    <property type="evidence" value="ECO:0007669"/>
    <property type="project" value="UniProtKB-UniRule"/>
</dbReference>
<dbReference type="GO" id="GO:0070040">
    <property type="term" value="F:rRNA (adenine(2503)-C2-)-methyltransferase activity"/>
    <property type="evidence" value="ECO:0007669"/>
    <property type="project" value="UniProtKB-UniRule"/>
</dbReference>
<feature type="active site" description="S-methylcysteine intermediate" evidence="12">
    <location>
        <position position="332"/>
    </location>
</feature>
<keyword evidence="6 12" id="KW-0808">Transferase</keyword>
<comment type="catalytic activity">
    <reaction evidence="12">
        <text>adenosine(37) in tRNA + 2 reduced [2Fe-2S]-[ferredoxin] + 2 S-adenosyl-L-methionine = 2-methyladenosine(37) in tRNA + 5'-deoxyadenosine + L-methionine + 2 oxidized [2Fe-2S]-[ferredoxin] + S-adenosyl-L-homocysteine</text>
        <dbReference type="Rhea" id="RHEA:43332"/>
        <dbReference type="Rhea" id="RHEA-COMP:10000"/>
        <dbReference type="Rhea" id="RHEA-COMP:10001"/>
        <dbReference type="Rhea" id="RHEA-COMP:10162"/>
        <dbReference type="Rhea" id="RHEA-COMP:10485"/>
        <dbReference type="ChEBI" id="CHEBI:17319"/>
        <dbReference type="ChEBI" id="CHEBI:33737"/>
        <dbReference type="ChEBI" id="CHEBI:33738"/>
        <dbReference type="ChEBI" id="CHEBI:57844"/>
        <dbReference type="ChEBI" id="CHEBI:57856"/>
        <dbReference type="ChEBI" id="CHEBI:59789"/>
        <dbReference type="ChEBI" id="CHEBI:74411"/>
        <dbReference type="ChEBI" id="CHEBI:74497"/>
        <dbReference type="EC" id="2.1.1.192"/>
    </reaction>
</comment>
<keyword evidence="8 12" id="KW-0819">tRNA processing</keyword>
<keyword evidence="15" id="KW-1185">Reference proteome</keyword>
<dbReference type="InterPro" id="IPR040072">
    <property type="entry name" value="Methyltransferase_A"/>
</dbReference>
<comment type="cofactor">
    <cofactor evidence="12">
        <name>[4Fe-4S] cluster</name>
        <dbReference type="ChEBI" id="CHEBI:49883"/>
    </cofactor>
    <text evidence="12">Binds 1 [4Fe-4S] cluster. The cluster is coordinated with 3 cysteines and an exchangeable S-adenosyl-L-methionine.</text>
</comment>
<evidence type="ECO:0000313" key="14">
    <source>
        <dbReference type="EMBL" id="MQL53541.1"/>
    </source>
</evidence>
<evidence type="ECO:0000256" key="8">
    <source>
        <dbReference type="ARBA" id="ARBA00022694"/>
    </source>
</evidence>
<dbReference type="PANTHER" id="PTHR30544">
    <property type="entry name" value="23S RRNA METHYLTRANSFERASE"/>
    <property type="match status" value="1"/>
</dbReference>
<comment type="caution">
    <text evidence="12">Lacks conserved residue(s) required for the propagation of feature annotation.</text>
</comment>
<dbReference type="InterPro" id="IPR004383">
    <property type="entry name" value="rRNA_lsu_MTrfase_RlmN/Cfr"/>
</dbReference>
<feature type="binding site" evidence="12">
    <location>
        <position position="118"/>
    </location>
    <ligand>
        <name>[4Fe-4S] cluster</name>
        <dbReference type="ChEBI" id="CHEBI:49883"/>
        <note>4Fe-4S-S-AdoMet</note>
    </ligand>
</feature>
<dbReference type="InterPro" id="IPR013785">
    <property type="entry name" value="Aldolase_TIM"/>
</dbReference>
<keyword evidence="9 12" id="KW-0479">Metal-binding</keyword>
<dbReference type="SUPFAM" id="SSF102114">
    <property type="entry name" value="Radical SAM enzymes"/>
    <property type="match status" value="1"/>
</dbReference>
<feature type="active site" description="Proton acceptor" evidence="12">
    <location>
        <position position="91"/>
    </location>
</feature>
<dbReference type="GO" id="GO:0002935">
    <property type="term" value="F:tRNA (adenine(37)-C2)-methyltransferase activity"/>
    <property type="evidence" value="ECO:0007669"/>
    <property type="project" value="UniProtKB-UniRule"/>
</dbReference>
<dbReference type="GO" id="GO:0070475">
    <property type="term" value="P:rRNA base methylation"/>
    <property type="evidence" value="ECO:0007669"/>
    <property type="project" value="UniProtKB-UniRule"/>
</dbReference>
<evidence type="ECO:0000259" key="13">
    <source>
        <dbReference type="PROSITE" id="PS51918"/>
    </source>
</evidence>
<comment type="miscellaneous">
    <text evidence="12">Reaction proceeds by a ping-pong mechanism involving intermediate methylation of a conserved cysteine residue.</text>
</comment>
<dbReference type="RefSeq" id="WP_152948007.1">
    <property type="nucleotide sequence ID" value="NZ_WHYR01000054.1"/>
</dbReference>
<comment type="function">
    <text evidence="12">Specifically methylates position 2 of adenine 2503 in 23S rRNA and position 2 of adenine 37 in tRNAs.</text>
</comment>
<dbReference type="FunFam" id="3.20.20.70:FF:000014">
    <property type="entry name" value="Probable dual-specificity RNA methyltransferase RlmN"/>
    <property type="match status" value="1"/>
</dbReference>
<feature type="binding site" evidence="12">
    <location>
        <position position="111"/>
    </location>
    <ligand>
        <name>[4Fe-4S] cluster</name>
        <dbReference type="ChEBI" id="CHEBI:49883"/>
        <note>4Fe-4S-S-AdoMet</note>
    </ligand>
</feature>
<keyword evidence="12" id="KW-1015">Disulfide bond</keyword>
<dbReference type="AlphaFoldDB" id="A0A6N7IUF8"/>
<dbReference type="Gene3D" id="1.10.150.530">
    <property type="match status" value="1"/>
</dbReference>
<accession>A0A6N7IUF8</accession>
<dbReference type="HAMAP" id="MF_01849">
    <property type="entry name" value="RNA_methyltr_RlmN"/>
    <property type="match status" value="1"/>
</dbReference>
<keyword evidence="5 12" id="KW-0489">Methyltransferase</keyword>
<dbReference type="SFLD" id="SFLDF00275">
    <property type="entry name" value="adenosine_C2_methyltransferase"/>
    <property type="match status" value="1"/>
</dbReference>
<dbReference type="GO" id="GO:0000049">
    <property type="term" value="F:tRNA binding"/>
    <property type="evidence" value="ECO:0007669"/>
    <property type="project" value="UniProtKB-UniRule"/>
</dbReference>
<comment type="similarity">
    <text evidence="12">Belongs to the radical SAM superfamily. RlmN family.</text>
</comment>
<keyword evidence="2 12" id="KW-0004">4Fe-4S</keyword>
<feature type="binding site" evidence="12">
    <location>
        <position position="190"/>
    </location>
    <ligand>
        <name>S-adenosyl-L-methionine</name>
        <dbReference type="ChEBI" id="CHEBI:59789"/>
    </ligand>
</feature>
<comment type="catalytic activity">
    <reaction evidence="12">
        <text>adenosine(2503) in 23S rRNA + 2 reduced [2Fe-2S]-[ferredoxin] + 2 S-adenosyl-L-methionine = 2-methyladenosine(2503) in 23S rRNA + 5'-deoxyadenosine + L-methionine + 2 oxidized [2Fe-2S]-[ferredoxin] + S-adenosyl-L-homocysteine</text>
        <dbReference type="Rhea" id="RHEA:42916"/>
        <dbReference type="Rhea" id="RHEA-COMP:10000"/>
        <dbReference type="Rhea" id="RHEA-COMP:10001"/>
        <dbReference type="Rhea" id="RHEA-COMP:10152"/>
        <dbReference type="Rhea" id="RHEA-COMP:10282"/>
        <dbReference type="ChEBI" id="CHEBI:17319"/>
        <dbReference type="ChEBI" id="CHEBI:33737"/>
        <dbReference type="ChEBI" id="CHEBI:33738"/>
        <dbReference type="ChEBI" id="CHEBI:57844"/>
        <dbReference type="ChEBI" id="CHEBI:57856"/>
        <dbReference type="ChEBI" id="CHEBI:59789"/>
        <dbReference type="ChEBI" id="CHEBI:74411"/>
        <dbReference type="ChEBI" id="CHEBI:74497"/>
        <dbReference type="EC" id="2.1.1.192"/>
    </reaction>
</comment>
<reference evidence="14 15" key="1">
    <citation type="submission" date="2019-10" db="EMBL/GenBank/DDBJ databases">
        <title>Comparative genomics of sulfur disproportionating microorganisms.</title>
        <authorList>
            <person name="Ward L.M."/>
            <person name="Bertran E."/>
            <person name="Johnston D."/>
        </authorList>
    </citation>
    <scope>NUCLEOTIDE SEQUENCE [LARGE SCALE GENOMIC DNA]</scope>
    <source>
        <strain evidence="14 15">DSM 14055</strain>
    </source>
</reference>
<dbReference type="EMBL" id="WHYR01000054">
    <property type="protein sequence ID" value="MQL53541.1"/>
    <property type="molecule type" value="Genomic_DNA"/>
</dbReference>
<evidence type="ECO:0000256" key="11">
    <source>
        <dbReference type="ARBA" id="ARBA00023014"/>
    </source>
</evidence>
<dbReference type="GO" id="GO:0051539">
    <property type="term" value="F:4 iron, 4 sulfur cluster binding"/>
    <property type="evidence" value="ECO:0007669"/>
    <property type="project" value="UniProtKB-UniRule"/>
</dbReference>
<dbReference type="OrthoDB" id="9793973at2"/>
<evidence type="ECO:0000256" key="2">
    <source>
        <dbReference type="ARBA" id="ARBA00022485"/>
    </source>
</evidence>
<feature type="binding site" evidence="12">
    <location>
        <begin position="213"/>
        <end position="215"/>
    </location>
    <ligand>
        <name>S-adenosyl-L-methionine</name>
        <dbReference type="ChEBI" id="CHEBI:59789"/>
    </ligand>
</feature>
<keyword evidence="4 12" id="KW-0698">rRNA processing</keyword>
<dbReference type="GO" id="GO:0019843">
    <property type="term" value="F:rRNA binding"/>
    <property type="evidence" value="ECO:0007669"/>
    <property type="project" value="UniProtKB-UniRule"/>
</dbReference>
<organism evidence="14 15">
    <name type="scientific">Desulfofundulus thermobenzoicus</name>
    <dbReference type="NCBI Taxonomy" id="29376"/>
    <lineage>
        <taxon>Bacteria</taxon>
        <taxon>Bacillati</taxon>
        <taxon>Bacillota</taxon>
        <taxon>Clostridia</taxon>
        <taxon>Eubacteriales</taxon>
        <taxon>Peptococcaceae</taxon>
        <taxon>Desulfofundulus</taxon>
    </lineage>
</organism>
<feature type="binding site" evidence="12">
    <location>
        <begin position="158"/>
        <end position="159"/>
    </location>
    <ligand>
        <name>S-adenosyl-L-methionine</name>
        <dbReference type="ChEBI" id="CHEBI:59789"/>
    </ligand>
</feature>
<dbReference type="Pfam" id="PF04055">
    <property type="entry name" value="Radical_SAM"/>
    <property type="match status" value="1"/>
</dbReference>
<sequence>MINLKDLTFDQLKELVVRLGEPSYRAWQLARWLFQRGVLSWDEMSDLPGDFRKRLAKEVSPGGLTLVQKQSSIRGDTLKYLFGLSDGQAVESVFMRHSYGCSVCVSTQVGCRMGCRFCASTLGGLVRNLSPGEIYDQVLAIQMDTKERISHVVLMGSGEPLDNLANVLVFLDHVTAPYGLNISYRHITLSTCGLVPAIRELARRRLPLTLAVSLHAPNDSLRNRIMPINRRYPLGELIPACREYACLTGRRITFEYALLAGVNDGVRYARQLGHLVRGMLCHVNLIPFNPVRGRDFLRPPAQRVKLFQRILEGAGVSVTIRRELGADIDAACGQLRRRLLGLNKG</sequence>
<proteinExistence type="inferred from homology"/>
<dbReference type="SFLD" id="SFLDG01062">
    <property type="entry name" value="methyltransferase_(Class_A)"/>
    <property type="match status" value="1"/>
</dbReference>
<dbReference type="NCBIfam" id="TIGR00048">
    <property type="entry name" value="rRNA_mod_RlmN"/>
    <property type="match status" value="1"/>
</dbReference>
<evidence type="ECO:0000256" key="10">
    <source>
        <dbReference type="ARBA" id="ARBA00023004"/>
    </source>
</evidence>
<feature type="binding site" evidence="12">
    <location>
        <position position="115"/>
    </location>
    <ligand>
        <name>[4Fe-4S] cluster</name>
        <dbReference type="ChEBI" id="CHEBI:49883"/>
        <note>4Fe-4S-S-AdoMet</note>
    </ligand>
</feature>
<comment type="caution">
    <text evidence="14">The sequence shown here is derived from an EMBL/GenBank/DDBJ whole genome shotgun (WGS) entry which is preliminary data.</text>
</comment>
<dbReference type="InterPro" id="IPR048641">
    <property type="entry name" value="RlmN_N"/>
</dbReference>
<keyword evidence="3 12" id="KW-0963">Cytoplasm</keyword>